<proteinExistence type="predicted"/>
<dbReference type="Proteomes" id="UP000734854">
    <property type="component" value="Unassembled WGS sequence"/>
</dbReference>
<gene>
    <name evidence="2" type="ORF">ZIOFF_039657</name>
</gene>
<keyword evidence="3" id="KW-1185">Reference proteome</keyword>
<comment type="caution">
    <text evidence="2">The sequence shown here is derived from an EMBL/GenBank/DDBJ whole genome shotgun (WGS) entry which is preliminary data.</text>
</comment>
<feature type="compositionally biased region" description="Polar residues" evidence="1">
    <location>
        <begin position="102"/>
        <end position="117"/>
    </location>
</feature>
<reference evidence="2 3" key="1">
    <citation type="submission" date="2020-08" db="EMBL/GenBank/DDBJ databases">
        <title>Plant Genome Project.</title>
        <authorList>
            <person name="Zhang R.-G."/>
        </authorList>
    </citation>
    <scope>NUCLEOTIDE SEQUENCE [LARGE SCALE GENOMIC DNA]</scope>
    <source>
        <tissue evidence="2">Rhizome</tissue>
    </source>
</reference>
<feature type="region of interest" description="Disordered" evidence="1">
    <location>
        <begin position="86"/>
        <end position="126"/>
    </location>
</feature>
<evidence type="ECO:0000313" key="3">
    <source>
        <dbReference type="Proteomes" id="UP000734854"/>
    </source>
</evidence>
<accession>A0A8J5GCK0</accession>
<protein>
    <submittedName>
        <fullName evidence="2">Uncharacterized protein</fullName>
    </submittedName>
</protein>
<sequence>MLKEPIFLCRLRERERKLYLSKLNEFDNLLKKSYGSQSPGFHQMNSTPISNSTQSPVFTNNASSVNVQGNNVPSFSSFSQLKAATNLSSENRSDPQGFPSGNFGQPSPFQKASQSSFGLGKFGNSV</sequence>
<name>A0A8J5GCK0_ZINOF</name>
<evidence type="ECO:0000313" key="2">
    <source>
        <dbReference type="EMBL" id="KAG6499858.1"/>
    </source>
</evidence>
<dbReference type="EMBL" id="JACMSC010000011">
    <property type="protein sequence ID" value="KAG6499858.1"/>
    <property type="molecule type" value="Genomic_DNA"/>
</dbReference>
<evidence type="ECO:0000256" key="1">
    <source>
        <dbReference type="SAM" id="MobiDB-lite"/>
    </source>
</evidence>
<organism evidence="2 3">
    <name type="scientific">Zingiber officinale</name>
    <name type="common">Ginger</name>
    <name type="synonym">Amomum zingiber</name>
    <dbReference type="NCBI Taxonomy" id="94328"/>
    <lineage>
        <taxon>Eukaryota</taxon>
        <taxon>Viridiplantae</taxon>
        <taxon>Streptophyta</taxon>
        <taxon>Embryophyta</taxon>
        <taxon>Tracheophyta</taxon>
        <taxon>Spermatophyta</taxon>
        <taxon>Magnoliopsida</taxon>
        <taxon>Liliopsida</taxon>
        <taxon>Zingiberales</taxon>
        <taxon>Zingiberaceae</taxon>
        <taxon>Zingiber</taxon>
    </lineage>
</organism>
<dbReference type="AlphaFoldDB" id="A0A8J5GCK0"/>